<keyword evidence="1" id="KW-0812">Transmembrane</keyword>
<organism evidence="2 3">
    <name type="scientific">Chelatococcus reniformis</name>
    <dbReference type="NCBI Taxonomy" id="1494448"/>
    <lineage>
        <taxon>Bacteria</taxon>
        <taxon>Pseudomonadati</taxon>
        <taxon>Pseudomonadota</taxon>
        <taxon>Alphaproteobacteria</taxon>
        <taxon>Hyphomicrobiales</taxon>
        <taxon>Chelatococcaceae</taxon>
        <taxon>Chelatococcus</taxon>
    </lineage>
</organism>
<dbReference type="Proteomes" id="UP000637002">
    <property type="component" value="Unassembled WGS sequence"/>
</dbReference>
<dbReference type="AlphaFoldDB" id="A0A916XB01"/>
<reference evidence="2" key="2">
    <citation type="submission" date="2020-09" db="EMBL/GenBank/DDBJ databases">
        <authorList>
            <person name="Sun Q."/>
            <person name="Zhou Y."/>
        </authorList>
    </citation>
    <scope>NUCLEOTIDE SEQUENCE</scope>
    <source>
        <strain evidence="2">CGMCC 1.12919</strain>
    </source>
</reference>
<name>A0A916XB01_9HYPH</name>
<dbReference type="PIRSF" id="PIRSF033239">
    <property type="entry name" value="ExoD"/>
    <property type="match status" value="1"/>
</dbReference>
<feature type="transmembrane region" description="Helical" evidence="1">
    <location>
        <begin position="20"/>
        <end position="37"/>
    </location>
</feature>
<comment type="caution">
    <text evidence="2">The sequence shown here is derived from an EMBL/GenBank/DDBJ whole genome shotgun (WGS) entry which is preliminary data.</text>
</comment>
<dbReference type="PANTHER" id="PTHR41795:SF1">
    <property type="entry name" value="EXOPOLYSACCHARIDE SYNTHESIS PROTEIN"/>
    <property type="match status" value="1"/>
</dbReference>
<feature type="transmembrane region" description="Helical" evidence="1">
    <location>
        <begin position="78"/>
        <end position="101"/>
    </location>
</feature>
<evidence type="ECO:0008006" key="4">
    <source>
        <dbReference type="Google" id="ProtNLM"/>
    </source>
</evidence>
<dbReference type="EMBL" id="BMGG01000002">
    <property type="protein sequence ID" value="GGC57495.1"/>
    <property type="molecule type" value="Genomic_DNA"/>
</dbReference>
<keyword evidence="1" id="KW-1133">Transmembrane helix</keyword>
<feature type="transmembrane region" description="Helical" evidence="1">
    <location>
        <begin position="107"/>
        <end position="125"/>
    </location>
</feature>
<keyword evidence="1" id="KW-0472">Membrane</keyword>
<sequence length="163" mass="16687">MLVVVLALPNCLPMPPPIPLISGLLLGFVAIQIILGLHTPWLPPRLLAKTVARADVAKAVDRALPAVRRLEHISRTRLAVFNTPIGMRATGVILLVIALGLLAAPPFVGQIPLGFAACLVGLGLVERDGAIAGVGIAFGALGVALSFSFVVAIVSGIEALAGS</sequence>
<keyword evidence="3" id="KW-1185">Reference proteome</keyword>
<protein>
    <recommendedName>
        <fullName evidence="4">Exopolysaccharide biosynthesis protein exod</fullName>
    </recommendedName>
</protein>
<dbReference type="InterPro" id="IPR010331">
    <property type="entry name" value="ExoD"/>
</dbReference>
<gene>
    <name evidence="2" type="ORF">GCM10010994_15600</name>
</gene>
<reference evidence="2" key="1">
    <citation type="journal article" date="2014" name="Int. J. Syst. Evol. Microbiol.">
        <title>Complete genome sequence of Corynebacterium casei LMG S-19264T (=DSM 44701T), isolated from a smear-ripened cheese.</title>
        <authorList>
            <consortium name="US DOE Joint Genome Institute (JGI-PGF)"/>
            <person name="Walter F."/>
            <person name="Albersmeier A."/>
            <person name="Kalinowski J."/>
            <person name="Ruckert C."/>
        </authorList>
    </citation>
    <scope>NUCLEOTIDE SEQUENCE</scope>
    <source>
        <strain evidence="2">CGMCC 1.12919</strain>
    </source>
</reference>
<proteinExistence type="predicted"/>
<dbReference type="Pfam" id="PF06055">
    <property type="entry name" value="ExoD"/>
    <property type="match status" value="1"/>
</dbReference>
<dbReference type="PANTHER" id="PTHR41795">
    <property type="entry name" value="EXOPOLYSACCHARIDE SYNTHESIS PROTEIN"/>
    <property type="match status" value="1"/>
</dbReference>
<feature type="transmembrane region" description="Helical" evidence="1">
    <location>
        <begin position="132"/>
        <end position="157"/>
    </location>
</feature>
<evidence type="ECO:0000256" key="1">
    <source>
        <dbReference type="SAM" id="Phobius"/>
    </source>
</evidence>
<evidence type="ECO:0000313" key="3">
    <source>
        <dbReference type="Proteomes" id="UP000637002"/>
    </source>
</evidence>
<evidence type="ECO:0000313" key="2">
    <source>
        <dbReference type="EMBL" id="GGC57495.1"/>
    </source>
</evidence>
<accession>A0A916XB01</accession>